<proteinExistence type="predicted"/>
<reference evidence="1 2" key="1">
    <citation type="submission" date="2017-12" db="EMBL/GenBank/DDBJ databases">
        <title>Identification of diverse circular ssDNA viruses in faecal matter from lynx, moose and snowshoe hare inhabiting the San Juan Mountains in Colorado.</title>
        <authorList>
            <person name="Kraberger S."/>
            <person name="Ivan J."/>
            <person name="Newkirk E."/>
            <person name="Waits K."/>
            <person name="Crooks K."/>
            <person name="VandeWoude S."/>
            <person name="Varsani A."/>
        </authorList>
    </citation>
    <scope>NUCLEOTIDE SEQUENCE [LARGE SCALE GENOMIC DNA]</scope>
    <source>
        <strain evidence="1">CL1_46</strain>
    </source>
</reference>
<dbReference type="Proteomes" id="UP000273883">
    <property type="component" value="Segment"/>
</dbReference>
<sequence length="312" mass="34539">MAYRGRGPVRRNFRAAAKKRYAGRSKFRRSYGKKRIYRKRAVPTKRILNLTSRKKQDNMLSFSTTSASGANQSPGVGGLYVNGSAASAMSVFCPTARSLVSAGTTNLTVDVSDRTSSTCFMRGYRENLRIQTSSPLPWLWRRIVFTSKGGTPFGSQLASDQSQYVKYAPYSDTTIGMARLWFNLSNNNTPNTLASIQSVLFRGTINQDWNDVITAKVDTSRVTVMSDKTMTIRTGNANGHFSERKLWYPMNKNIVYDDDESGAAMTTAYSSTEAKPGMGDMYVADFLVPGIGGTASDIISLNCTATLYWHEK</sequence>
<name>A0A2Z5CJ18_9VIRU</name>
<dbReference type="EMBL" id="MG641191">
    <property type="protein sequence ID" value="AXB22597.1"/>
    <property type="molecule type" value="Genomic_DNA"/>
</dbReference>
<protein>
    <submittedName>
        <fullName evidence="1">Capsid protein</fullName>
    </submittedName>
</protein>
<accession>A0A2Z5CJ18</accession>
<organism evidence="1 2">
    <name type="scientific">Lynx canadensis faeces associated genomovirus CL1 46</name>
    <dbReference type="NCBI Taxonomy" id="2219124"/>
    <lineage>
        <taxon>Viruses</taxon>
        <taxon>Monodnaviria</taxon>
        <taxon>Shotokuvirae</taxon>
        <taxon>Cressdnaviricota</taxon>
        <taxon>Repensiviricetes</taxon>
        <taxon>Geplafuvirales</taxon>
        <taxon>Genomoviridae</taxon>
        <taxon>Gemycircularvirus</taxon>
        <taxon>Gemycircularvirus lepa2</taxon>
    </lineage>
</organism>
<dbReference type="RefSeq" id="YP_010784612.1">
    <property type="nucleotide sequence ID" value="NC_075322.1"/>
</dbReference>
<keyword evidence="2" id="KW-1185">Reference proteome</keyword>
<dbReference type="GeneID" id="80521862"/>
<evidence type="ECO:0000313" key="1">
    <source>
        <dbReference type="EMBL" id="AXB22597.1"/>
    </source>
</evidence>
<evidence type="ECO:0000313" key="2">
    <source>
        <dbReference type="Proteomes" id="UP000273883"/>
    </source>
</evidence>
<dbReference type="KEGG" id="vg:80521862"/>